<dbReference type="AlphaFoldDB" id="A0A9X1XS66"/>
<organism evidence="4 5">
    <name type="scientific">Vibrio amylolyticus</name>
    <dbReference type="NCBI Taxonomy" id="2847292"/>
    <lineage>
        <taxon>Bacteria</taxon>
        <taxon>Pseudomonadati</taxon>
        <taxon>Pseudomonadota</taxon>
        <taxon>Gammaproteobacteria</taxon>
        <taxon>Vibrionales</taxon>
        <taxon>Vibrionaceae</taxon>
        <taxon>Vibrio</taxon>
    </lineage>
</organism>
<dbReference type="InterPro" id="IPR007721">
    <property type="entry name" value="RbsD_FucU"/>
</dbReference>
<reference evidence="4" key="1">
    <citation type="submission" date="2021-11" db="EMBL/GenBank/DDBJ databases">
        <title>Vibrio ZSDE26 sp. nov. and Vibrio ZSDZ34 sp. nov., isolated from coastal seawater in Qingdao.</title>
        <authorList>
            <person name="Zhang P."/>
        </authorList>
    </citation>
    <scope>NUCLEOTIDE SEQUENCE</scope>
    <source>
        <strain evidence="4">ZSDE26</strain>
    </source>
</reference>
<dbReference type="GO" id="GO:0036373">
    <property type="term" value="F:L-fucose mutarotase activity"/>
    <property type="evidence" value="ECO:0007669"/>
    <property type="project" value="UniProtKB-EC"/>
</dbReference>
<gene>
    <name evidence="4" type="primary">fucU</name>
    <name evidence="4" type="ORF">KP803_15040</name>
</gene>
<dbReference type="EMBL" id="JAJHVV010000009">
    <property type="protein sequence ID" value="MCK6264594.1"/>
    <property type="molecule type" value="Genomic_DNA"/>
</dbReference>
<keyword evidence="5" id="KW-1185">Reference proteome</keyword>
<name>A0A9X1XS66_9VIBR</name>
<evidence type="ECO:0000256" key="3">
    <source>
        <dbReference type="ARBA" id="ARBA00036324"/>
    </source>
</evidence>
<dbReference type="NCBIfam" id="NF011949">
    <property type="entry name" value="PRK15420.1"/>
    <property type="match status" value="1"/>
</dbReference>
<dbReference type="SUPFAM" id="SSF102546">
    <property type="entry name" value="RbsD-like"/>
    <property type="match status" value="1"/>
</dbReference>
<evidence type="ECO:0000256" key="1">
    <source>
        <dbReference type="ARBA" id="ARBA00000223"/>
    </source>
</evidence>
<evidence type="ECO:0000256" key="2">
    <source>
        <dbReference type="ARBA" id="ARBA00023235"/>
    </source>
</evidence>
<dbReference type="InterPro" id="IPR023750">
    <property type="entry name" value="RbsD-like_sf"/>
</dbReference>
<dbReference type="GO" id="GO:0062193">
    <property type="term" value="F:D-ribose pyranase activity"/>
    <property type="evidence" value="ECO:0007669"/>
    <property type="project" value="UniProtKB-EC"/>
</dbReference>
<dbReference type="GO" id="GO:0042806">
    <property type="term" value="F:fucose binding"/>
    <property type="evidence" value="ECO:0007669"/>
    <property type="project" value="TreeGrafter"/>
</dbReference>
<accession>A0A9X1XS66</accession>
<proteinExistence type="predicted"/>
<sequence>MLKTVNPIIEPELLYILAKMGHGDEVILSDIHFPAHSFNNNVLQARGCEVSALADAITDLIELDQYVVDKAVMMQTVGDDVHPEGLIDEYTQSLPTGTEISFIERFAFYERAKNASCVVVTGTTRKYGNLILKKGVTPTN</sequence>
<comment type="catalytic activity">
    <reaction evidence="3">
        <text>alpha-L-fucose = beta-L-fucose</text>
        <dbReference type="Rhea" id="RHEA:25580"/>
        <dbReference type="ChEBI" id="CHEBI:42548"/>
        <dbReference type="ChEBI" id="CHEBI:42589"/>
        <dbReference type="EC" id="5.1.3.29"/>
    </reaction>
</comment>
<dbReference type="Proteomes" id="UP001139559">
    <property type="component" value="Unassembled WGS sequence"/>
</dbReference>
<dbReference type="Gene3D" id="3.40.1650.10">
    <property type="entry name" value="RbsD-like domain"/>
    <property type="match status" value="1"/>
</dbReference>
<protein>
    <submittedName>
        <fullName evidence="4">L-fucose mutarotase</fullName>
        <ecNumber evidence="4">5.1.3.29</ecNumber>
    </submittedName>
</protein>
<keyword evidence="2 4" id="KW-0413">Isomerase</keyword>
<evidence type="ECO:0000313" key="5">
    <source>
        <dbReference type="Proteomes" id="UP001139559"/>
    </source>
</evidence>
<dbReference type="GO" id="GO:0006004">
    <property type="term" value="P:fucose metabolic process"/>
    <property type="evidence" value="ECO:0007669"/>
    <property type="project" value="TreeGrafter"/>
</dbReference>
<comment type="catalytic activity">
    <reaction evidence="1">
        <text>beta-D-ribopyranose = beta-D-ribofuranose</text>
        <dbReference type="Rhea" id="RHEA:25432"/>
        <dbReference type="ChEBI" id="CHEBI:27476"/>
        <dbReference type="ChEBI" id="CHEBI:47002"/>
        <dbReference type="EC" id="5.4.99.62"/>
    </reaction>
</comment>
<dbReference type="PANTHER" id="PTHR31690:SF4">
    <property type="entry name" value="FUCOSE MUTAROTASE"/>
    <property type="match status" value="1"/>
</dbReference>
<dbReference type="InterPro" id="IPR050443">
    <property type="entry name" value="RbsD/FucU_mutarotase"/>
</dbReference>
<dbReference type="Pfam" id="PF05025">
    <property type="entry name" value="RbsD_FucU"/>
    <property type="match status" value="1"/>
</dbReference>
<dbReference type="RefSeq" id="WP_248009672.1">
    <property type="nucleotide sequence ID" value="NZ_JAJHVV010000009.1"/>
</dbReference>
<comment type="caution">
    <text evidence="4">The sequence shown here is derived from an EMBL/GenBank/DDBJ whole genome shotgun (WGS) entry which is preliminary data.</text>
</comment>
<evidence type="ECO:0000313" key="4">
    <source>
        <dbReference type="EMBL" id="MCK6264594.1"/>
    </source>
</evidence>
<dbReference type="PANTHER" id="PTHR31690">
    <property type="entry name" value="FUCOSE MUTAROTASE"/>
    <property type="match status" value="1"/>
</dbReference>
<dbReference type="EC" id="5.1.3.29" evidence="4"/>